<name>A0A4Y9S8N1_9BURK</name>
<keyword evidence="7" id="KW-1185">Reference proteome</keyword>
<comment type="subcellular location">
    <subcellularLocation>
        <location evidence="1">Cell outer membrane</location>
    </subcellularLocation>
</comment>
<comment type="similarity">
    <text evidence="2">Belongs to the MipA/OmpV family.</text>
</comment>
<dbReference type="SUPFAM" id="SSF56935">
    <property type="entry name" value="Porins"/>
    <property type="match status" value="1"/>
</dbReference>
<dbReference type="AlphaFoldDB" id="A0A4Y9S8N1"/>
<evidence type="ECO:0000256" key="4">
    <source>
        <dbReference type="ARBA" id="ARBA00023136"/>
    </source>
</evidence>
<organism evidence="6 7">
    <name type="scientific">Duganella callida</name>
    <dbReference type="NCBI Taxonomy" id="2561932"/>
    <lineage>
        <taxon>Bacteria</taxon>
        <taxon>Pseudomonadati</taxon>
        <taxon>Pseudomonadota</taxon>
        <taxon>Betaproteobacteria</taxon>
        <taxon>Burkholderiales</taxon>
        <taxon>Oxalobacteraceae</taxon>
        <taxon>Telluria group</taxon>
        <taxon>Duganella</taxon>
    </lineage>
</organism>
<proteinExistence type="inferred from homology"/>
<dbReference type="EMBL" id="SPVG01000191">
    <property type="protein sequence ID" value="TFW18001.1"/>
    <property type="molecule type" value="Genomic_DNA"/>
</dbReference>
<evidence type="ECO:0000313" key="7">
    <source>
        <dbReference type="Proteomes" id="UP000297729"/>
    </source>
</evidence>
<evidence type="ECO:0000256" key="3">
    <source>
        <dbReference type="ARBA" id="ARBA00022729"/>
    </source>
</evidence>
<dbReference type="PANTHER" id="PTHR38776:SF1">
    <property type="entry name" value="MLTA-INTERACTING PROTEIN-RELATED"/>
    <property type="match status" value="1"/>
</dbReference>
<protein>
    <submittedName>
        <fullName evidence="6">MipA/OmpV family protein</fullName>
    </submittedName>
</protein>
<dbReference type="Pfam" id="PF06629">
    <property type="entry name" value="MipA"/>
    <property type="match status" value="1"/>
</dbReference>
<dbReference type="RefSeq" id="WP_135203185.1">
    <property type="nucleotide sequence ID" value="NZ_SPVG01000191.1"/>
</dbReference>
<keyword evidence="5" id="KW-0998">Cell outer membrane</keyword>
<sequence>MRYAILLTIVSICAFHNKSFAEDRFSAGGGLAYVPEYAGADKSRFVPLPFLERTWDNGVFASTRRGIGWGTVADGVSLSAALSYDGGREDHKKSYFSGSDALKGMGKIEGAAQAVLSAGYQLGDVGLSFSTNQNLSHREYGATYTLGGSMSLYAGAADQLGLGVSAQYGDRKHAQTWFGVTAEQSARSGYRQHTAGAGFETVTAGLNWMHTLDRNWSVLTMVGVTRLSGDAADSPLTKRKTTPMVVTGISYKF</sequence>
<dbReference type="GO" id="GO:0009279">
    <property type="term" value="C:cell outer membrane"/>
    <property type="evidence" value="ECO:0007669"/>
    <property type="project" value="UniProtKB-SubCell"/>
</dbReference>
<evidence type="ECO:0000313" key="6">
    <source>
        <dbReference type="EMBL" id="TFW18001.1"/>
    </source>
</evidence>
<accession>A0A4Y9S8N1</accession>
<dbReference type="InterPro" id="IPR010583">
    <property type="entry name" value="MipA"/>
</dbReference>
<evidence type="ECO:0000256" key="2">
    <source>
        <dbReference type="ARBA" id="ARBA00005722"/>
    </source>
</evidence>
<dbReference type="OrthoDB" id="8585044at2"/>
<gene>
    <name evidence="6" type="ORF">E4L98_19380</name>
</gene>
<evidence type="ECO:0000256" key="1">
    <source>
        <dbReference type="ARBA" id="ARBA00004442"/>
    </source>
</evidence>
<evidence type="ECO:0000256" key="5">
    <source>
        <dbReference type="ARBA" id="ARBA00023237"/>
    </source>
</evidence>
<reference evidence="6 7" key="1">
    <citation type="submission" date="2019-03" db="EMBL/GenBank/DDBJ databases">
        <title>Draft Genome Sequence of Duganella callidus sp. nov., a Novel Duganella Species Isolated from Cultivated Soil.</title>
        <authorList>
            <person name="Raths R."/>
            <person name="Peta V."/>
            <person name="Bucking H."/>
        </authorList>
    </citation>
    <scope>NUCLEOTIDE SEQUENCE [LARGE SCALE GENOMIC DNA]</scope>
    <source>
        <strain evidence="6 7">DN04</strain>
    </source>
</reference>
<dbReference type="PANTHER" id="PTHR38776">
    <property type="entry name" value="MLTA-INTERACTING PROTEIN-RELATED"/>
    <property type="match status" value="1"/>
</dbReference>
<dbReference type="Proteomes" id="UP000297729">
    <property type="component" value="Unassembled WGS sequence"/>
</dbReference>
<comment type="caution">
    <text evidence="6">The sequence shown here is derived from an EMBL/GenBank/DDBJ whole genome shotgun (WGS) entry which is preliminary data.</text>
</comment>
<keyword evidence="3" id="KW-0732">Signal</keyword>
<keyword evidence="4" id="KW-0472">Membrane</keyword>